<proteinExistence type="predicted"/>
<name>A0A7S2U9P2_9STRA</name>
<accession>A0A7S2U9P2</accession>
<keyword evidence="1" id="KW-0812">Transmembrane</keyword>
<dbReference type="EMBL" id="HBHQ01007231">
    <property type="protein sequence ID" value="CAD9813033.1"/>
    <property type="molecule type" value="Transcribed_RNA"/>
</dbReference>
<feature type="transmembrane region" description="Helical" evidence="1">
    <location>
        <begin position="198"/>
        <end position="220"/>
    </location>
</feature>
<keyword evidence="1" id="KW-0472">Membrane</keyword>
<evidence type="ECO:0000256" key="1">
    <source>
        <dbReference type="SAM" id="Phobius"/>
    </source>
</evidence>
<sequence length="311" mass="34348">MVQRNSNESKMKPKAHKSEYISKEKRQAYCSLSFLSLALCCSRSDAFSTKSVTCLPLLPTARYVPIPSSRLMVYPYENGNEDSENDIIEPITQASSFDFNESYKEWKKKYLPPLPEDQLVLSGDVASLFLYSFLDHYMNDLYVSMKNTPDVASQTFASALDPSLLGDMAPVSQLPVWYDPVHSAFGPLLTTALPVEHIVYAPAIASAGLSAVVMTSCWLISGYFNEAFSFRNTLGCTTIHALFVTLRTWILATFMLVVVAVGSDTAMGILDSVGSPSIGGLTQADADYIFDSFSVLVVWRFIFNSMLGYGK</sequence>
<feature type="transmembrane region" description="Helical" evidence="1">
    <location>
        <begin position="288"/>
        <end position="309"/>
    </location>
</feature>
<dbReference type="AlphaFoldDB" id="A0A7S2U9P2"/>
<reference evidence="2" key="1">
    <citation type="submission" date="2021-01" db="EMBL/GenBank/DDBJ databases">
        <authorList>
            <person name="Corre E."/>
            <person name="Pelletier E."/>
            <person name="Niang G."/>
            <person name="Scheremetjew M."/>
            <person name="Finn R."/>
            <person name="Kale V."/>
            <person name="Holt S."/>
            <person name="Cochrane G."/>
            <person name="Meng A."/>
            <person name="Brown T."/>
            <person name="Cohen L."/>
        </authorList>
    </citation>
    <scope>NUCLEOTIDE SEQUENCE</scope>
    <source>
        <strain evidence="2">CCMP2084</strain>
    </source>
</reference>
<organism evidence="2">
    <name type="scientific">Attheya septentrionalis</name>
    <dbReference type="NCBI Taxonomy" id="420275"/>
    <lineage>
        <taxon>Eukaryota</taxon>
        <taxon>Sar</taxon>
        <taxon>Stramenopiles</taxon>
        <taxon>Ochrophyta</taxon>
        <taxon>Bacillariophyta</taxon>
        <taxon>Coscinodiscophyceae</taxon>
        <taxon>Chaetocerotophycidae</taxon>
        <taxon>Chaetocerotales</taxon>
        <taxon>Attheyaceae</taxon>
        <taxon>Attheya</taxon>
    </lineage>
</organism>
<feature type="transmembrane region" description="Helical" evidence="1">
    <location>
        <begin position="241"/>
        <end position="262"/>
    </location>
</feature>
<gene>
    <name evidence="2" type="ORF">ASEP1449_LOCUS4858</name>
</gene>
<evidence type="ECO:0000313" key="2">
    <source>
        <dbReference type="EMBL" id="CAD9813033.1"/>
    </source>
</evidence>
<keyword evidence="1" id="KW-1133">Transmembrane helix</keyword>
<protein>
    <submittedName>
        <fullName evidence="2">Uncharacterized protein</fullName>
    </submittedName>
</protein>